<dbReference type="EMBL" id="MT143887">
    <property type="protein sequence ID" value="QJB04639.1"/>
    <property type="molecule type" value="Genomic_DNA"/>
</dbReference>
<protein>
    <submittedName>
        <fullName evidence="3">Uncharacterized protein</fullName>
    </submittedName>
</protein>
<sequence length="59" mass="6660">MENYELIIGGIGAAYTLASIIIRLTPTVEDDKVFNKLAPWHQRALWLADKIFTASVKKK</sequence>
<dbReference type="AlphaFoldDB" id="A0A6M3MGY7"/>
<dbReference type="EMBL" id="MT143699">
    <property type="protein sequence ID" value="QJB00732.1"/>
    <property type="molecule type" value="Genomic_DNA"/>
</dbReference>
<keyword evidence="1" id="KW-1133">Transmembrane helix</keyword>
<keyword evidence="1" id="KW-0472">Membrane</keyword>
<evidence type="ECO:0000256" key="1">
    <source>
        <dbReference type="SAM" id="Phobius"/>
    </source>
</evidence>
<evidence type="ECO:0000313" key="3">
    <source>
        <dbReference type="EMBL" id="QJB04639.1"/>
    </source>
</evidence>
<accession>A0A6M3MGY7</accession>
<organism evidence="3">
    <name type="scientific">viral metagenome</name>
    <dbReference type="NCBI Taxonomy" id="1070528"/>
    <lineage>
        <taxon>unclassified sequences</taxon>
        <taxon>metagenomes</taxon>
        <taxon>organismal metagenomes</taxon>
    </lineage>
</organism>
<feature type="transmembrane region" description="Helical" evidence="1">
    <location>
        <begin position="6"/>
        <end position="26"/>
    </location>
</feature>
<keyword evidence="1" id="KW-0812">Transmembrane</keyword>
<reference evidence="3" key="1">
    <citation type="submission" date="2020-03" db="EMBL/GenBank/DDBJ databases">
        <title>The deep terrestrial virosphere.</title>
        <authorList>
            <person name="Holmfeldt K."/>
            <person name="Nilsson E."/>
            <person name="Simone D."/>
            <person name="Lopez-Fernandez M."/>
            <person name="Wu X."/>
            <person name="de Brujin I."/>
            <person name="Lundin D."/>
            <person name="Andersson A."/>
            <person name="Bertilsson S."/>
            <person name="Dopson M."/>
        </authorList>
    </citation>
    <scope>NUCLEOTIDE SEQUENCE</scope>
    <source>
        <strain evidence="2">MM171A00291</strain>
        <strain evidence="3">MM171B00223</strain>
    </source>
</reference>
<gene>
    <name evidence="2" type="ORF">MM171A00291_0040</name>
    <name evidence="3" type="ORF">MM171B00223_0016</name>
</gene>
<name>A0A6M3MGY7_9ZZZZ</name>
<proteinExistence type="predicted"/>
<evidence type="ECO:0000313" key="2">
    <source>
        <dbReference type="EMBL" id="QJB00732.1"/>
    </source>
</evidence>